<protein>
    <recommendedName>
        <fullName evidence="3">Transposase</fullName>
    </recommendedName>
</protein>
<reference evidence="1" key="2">
    <citation type="submission" date="2020-09" db="EMBL/GenBank/DDBJ databases">
        <authorList>
            <person name="Sun Q."/>
            <person name="Zhou Y."/>
        </authorList>
    </citation>
    <scope>NUCLEOTIDE SEQUENCE</scope>
    <source>
        <strain evidence="1">CGMCC 4.7201</strain>
    </source>
</reference>
<dbReference type="Pfam" id="PF13384">
    <property type="entry name" value="HTH_23"/>
    <property type="match status" value="1"/>
</dbReference>
<dbReference type="AlphaFoldDB" id="A0A917ZYJ1"/>
<dbReference type="SUPFAM" id="SSF48295">
    <property type="entry name" value="TrpR-like"/>
    <property type="match status" value="1"/>
</dbReference>
<gene>
    <name evidence="1" type="ORF">GCM10012280_71300</name>
</gene>
<accession>A0A917ZYJ1</accession>
<sequence>MSDDSNAQVRDDRQWMAEHRYRAVLQVVEGVPVADVARQSGASPQSVYTWLARY</sequence>
<name>A0A917ZYJ1_9ACTN</name>
<dbReference type="Proteomes" id="UP000641932">
    <property type="component" value="Unassembled WGS sequence"/>
</dbReference>
<evidence type="ECO:0000313" key="1">
    <source>
        <dbReference type="EMBL" id="GGP01107.1"/>
    </source>
</evidence>
<keyword evidence="2" id="KW-1185">Reference proteome</keyword>
<proteinExistence type="predicted"/>
<dbReference type="EMBL" id="BMMS01000084">
    <property type="protein sequence ID" value="GGP01107.1"/>
    <property type="molecule type" value="Genomic_DNA"/>
</dbReference>
<reference evidence="1" key="1">
    <citation type="journal article" date="2014" name="Int. J. Syst. Evol. Microbiol.">
        <title>Complete genome sequence of Corynebacterium casei LMG S-19264T (=DSM 44701T), isolated from a smear-ripened cheese.</title>
        <authorList>
            <consortium name="US DOE Joint Genome Institute (JGI-PGF)"/>
            <person name="Walter F."/>
            <person name="Albersmeier A."/>
            <person name="Kalinowski J."/>
            <person name="Ruckert C."/>
        </authorList>
    </citation>
    <scope>NUCLEOTIDE SEQUENCE</scope>
    <source>
        <strain evidence="1">CGMCC 4.7201</strain>
    </source>
</reference>
<organism evidence="1 2">
    <name type="scientific">Wenjunlia tyrosinilytica</name>
    <dbReference type="NCBI Taxonomy" id="1544741"/>
    <lineage>
        <taxon>Bacteria</taxon>
        <taxon>Bacillati</taxon>
        <taxon>Actinomycetota</taxon>
        <taxon>Actinomycetes</taxon>
        <taxon>Kitasatosporales</taxon>
        <taxon>Streptomycetaceae</taxon>
        <taxon>Wenjunlia</taxon>
    </lineage>
</organism>
<evidence type="ECO:0008006" key="3">
    <source>
        <dbReference type="Google" id="ProtNLM"/>
    </source>
</evidence>
<evidence type="ECO:0000313" key="2">
    <source>
        <dbReference type="Proteomes" id="UP000641932"/>
    </source>
</evidence>
<dbReference type="GO" id="GO:0043565">
    <property type="term" value="F:sequence-specific DNA binding"/>
    <property type="evidence" value="ECO:0007669"/>
    <property type="project" value="InterPro"/>
</dbReference>
<dbReference type="InterPro" id="IPR010921">
    <property type="entry name" value="Trp_repressor/repl_initiator"/>
</dbReference>
<comment type="caution">
    <text evidence="1">The sequence shown here is derived from an EMBL/GenBank/DDBJ whole genome shotgun (WGS) entry which is preliminary data.</text>
</comment>